<organism evidence="8 9">
    <name type="scientific">Protea cynaroides</name>
    <dbReference type="NCBI Taxonomy" id="273540"/>
    <lineage>
        <taxon>Eukaryota</taxon>
        <taxon>Viridiplantae</taxon>
        <taxon>Streptophyta</taxon>
        <taxon>Embryophyta</taxon>
        <taxon>Tracheophyta</taxon>
        <taxon>Spermatophyta</taxon>
        <taxon>Magnoliopsida</taxon>
        <taxon>Proteales</taxon>
        <taxon>Proteaceae</taxon>
        <taxon>Protea</taxon>
    </lineage>
</organism>
<dbReference type="Pfam" id="PF00078">
    <property type="entry name" value="RVT_1"/>
    <property type="match status" value="1"/>
</dbReference>
<dbReference type="InterPro" id="IPR012337">
    <property type="entry name" value="RNaseH-like_sf"/>
</dbReference>
<gene>
    <name evidence="8" type="ORF">NE237_006394</name>
</gene>
<evidence type="ECO:0000256" key="5">
    <source>
        <dbReference type="ARBA" id="ARBA00023268"/>
    </source>
</evidence>
<dbReference type="Gene3D" id="3.30.420.10">
    <property type="entry name" value="Ribonuclease H-like superfamily/Ribonuclease H"/>
    <property type="match status" value="1"/>
</dbReference>
<dbReference type="InterPro" id="IPR041588">
    <property type="entry name" value="Integrase_H2C2"/>
</dbReference>
<dbReference type="Pfam" id="PF17921">
    <property type="entry name" value="Integrase_H2C2"/>
    <property type="match status" value="1"/>
</dbReference>
<evidence type="ECO:0000259" key="6">
    <source>
        <dbReference type="PROSITE" id="PS50878"/>
    </source>
</evidence>
<keyword evidence="4" id="KW-0255">Endonuclease</keyword>
<dbReference type="Gene3D" id="1.10.340.70">
    <property type="match status" value="1"/>
</dbReference>
<dbReference type="Gene3D" id="3.30.70.270">
    <property type="match status" value="2"/>
</dbReference>
<accession>A0A9Q0KMI6</accession>
<dbReference type="SUPFAM" id="SSF56672">
    <property type="entry name" value="DNA/RNA polymerases"/>
    <property type="match status" value="1"/>
</dbReference>
<dbReference type="PANTHER" id="PTHR37984">
    <property type="entry name" value="PROTEIN CBG26694"/>
    <property type="match status" value="1"/>
</dbReference>
<dbReference type="Gene3D" id="2.40.70.10">
    <property type="entry name" value="Acid Proteases"/>
    <property type="match status" value="1"/>
</dbReference>
<dbReference type="InterPro" id="IPR043502">
    <property type="entry name" value="DNA/RNA_pol_sf"/>
</dbReference>
<evidence type="ECO:0000313" key="8">
    <source>
        <dbReference type="EMBL" id="KAJ4973220.1"/>
    </source>
</evidence>
<keyword evidence="3" id="KW-0540">Nuclease</keyword>
<comment type="caution">
    <text evidence="8">The sequence shown here is derived from an EMBL/GenBank/DDBJ whole genome shotgun (WGS) entry which is preliminary data.</text>
</comment>
<dbReference type="Gene3D" id="3.10.10.10">
    <property type="entry name" value="HIV Type 1 Reverse Transcriptase, subunit A, domain 1"/>
    <property type="match status" value="1"/>
</dbReference>
<sequence length="776" mass="88444">MGLEVELNEGYGPCPVLIGEKTLDATLIQLEMADFDVILGMDWLAWHSANLLCAEKKLMFKDKEGAEFSFSGTKLPRRCKLILSALKDKKCLDKGAVGYLVSVVNLTKEAPRMEDIDVVRDYPDVFPEELLGLPPDRATEFVIDLIPGAAPVSNAPYRMASTELKVQLQELLDKGYIRPSISPWGTTVLFVKKKDGSVRLCIDYQELNKLTIKNRYPLPRIDDLFDQLQGAKVFSKIDLRSGYHQLKIKEGDIPKTAFRTRYGHYEFLVISFGLTNASTTFMELMNQIFHDMLDTSVIVFIDDILVYSKDKETHIKNLNAALQRLRKEKLYAKFSKCEFWLSEVAFLGHVVSAKGIKMDPSKIEAIVKWEATKSVSKIRSFLGLACYYRRFVEDYSRIAIPLTSLTKKGEKFVWTDKCEKSFQTLKARLISAPILTIPIPGQTFTLYTDASGLGLGCVLMQGEQVIAYASRQLKYHPGKANVVADALSRKAMIKSQGEVSTIVEMCTTRMVFNHDNEQYVIDTTDESANQGFIHRFLNMFAALKILPDIVDEVKTAIKADPYLRTVQEYMEKGRSNPEFTLDDEKVLKYKGRICVPETESMDIRHRLMKEAHTTIYSIHPGSTKMYHDLKKLYWWRGMKADVAKFVSQCLNCQKVKAERQRPAGLLQPLPEPTWKWDCITMDFVTGLPLTPRVVDAVWVIVDRLTKTARFIPIRPQYTLERLAKLYVDNIVRLHGVLESIVSDRDPRFTSKFWEGLQKAMGTTLKFSTAFHRQTNG</sequence>
<dbReference type="SUPFAM" id="SSF53098">
    <property type="entry name" value="Ribonuclease H-like"/>
    <property type="match status" value="1"/>
</dbReference>
<feature type="domain" description="Integrase catalytic" evidence="7">
    <location>
        <begin position="666"/>
        <end position="776"/>
    </location>
</feature>
<proteinExistence type="predicted"/>
<dbReference type="Pfam" id="PF17919">
    <property type="entry name" value="RT_RNaseH_2"/>
    <property type="match status" value="1"/>
</dbReference>
<protein>
    <recommendedName>
        <fullName evidence="10">Reverse transcriptase</fullName>
    </recommendedName>
</protein>
<evidence type="ECO:0000256" key="2">
    <source>
        <dbReference type="ARBA" id="ARBA00022695"/>
    </source>
</evidence>
<dbReference type="GO" id="GO:0015074">
    <property type="term" value="P:DNA integration"/>
    <property type="evidence" value="ECO:0007669"/>
    <property type="project" value="InterPro"/>
</dbReference>
<dbReference type="InterPro" id="IPR001584">
    <property type="entry name" value="Integrase_cat-core"/>
</dbReference>
<keyword evidence="5" id="KW-0511">Multifunctional enzyme</keyword>
<keyword evidence="9" id="KW-1185">Reference proteome</keyword>
<name>A0A9Q0KMI6_9MAGN</name>
<dbReference type="InterPro" id="IPR000477">
    <property type="entry name" value="RT_dom"/>
</dbReference>
<dbReference type="FunFam" id="3.30.70.270:FF:000020">
    <property type="entry name" value="Transposon Tf2-6 polyprotein-like Protein"/>
    <property type="match status" value="1"/>
</dbReference>
<dbReference type="PROSITE" id="PS50878">
    <property type="entry name" value="RT_POL"/>
    <property type="match status" value="1"/>
</dbReference>
<evidence type="ECO:0000256" key="4">
    <source>
        <dbReference type="ARBA" id="ARBA00022759"/>
    </source>
</evidence>
<dbReference type="Proteomes" id="UP001141806">
    <property type="component" value="Unassembled WGS sequence"/>
</dbReference>
<dbReference type="GO" id="GO:0003676">
    <property type="term" value="F:nucleic acid binding"/>
    <property type="evidence" value="ECO:0007669"/>
    <property type="project" value="InterPro"/>
</dbReference>
<dbReference type="InterPro" id="IPR041577">
    <property type="entry name" value="RT_RNaseH_2"/>
</dbReference>
<reference evidence="8" key="1">
    <citation type="journal article" date="2023" name="Plant J.">
        <title>The genome of the king protea, Protea cynaroides.</title>
        <authorList>
            <person name="Chang J."/>
            <person name="Duong T.A."/>
            <person name="Schoeman C."/>
            <person name="Ma X."/>
            <person name="Roodt D."/>
            <person name="Barker N."/>
            <person name="Li Z."/>
            <person name="Van de Peer Y."/>
            <person name="Mizrachi E."/>
        </authorList>
    </citation>
    <scope>NUCLEOTIDE SEQUENCE</scope>
    <source>
        <tissue evidence="8">Young leaves</tissue>
    </source>
</reference>
<dbReference type="InterPro" id="IPR050951">
    <property type="entry name" value="Retrovirus_Pol_polyprotein"/>
</dbReference>
<dbReference type="OrthoDB" id="1166508at2759"/>
<dbReference type="GO" id="GO:0016779">
    <property type="term" value="F:nucleotidyltransferase activity"/>
    <property type="evidence" value="ECO:0007669"/>
    <property type="project" value="UniProtKB-KW"/>
</dbReference>
<keyword evidence="1" id="KW-0808">Transferase</keyword>
<dbReference type="InterPro" id="IPR021109">
    <property type="entry name" value="Peptidase_aspartic_dom_sf"/>
</dbReference>
<evidence type="ECO:0000256" key="1">
    <source>
        <dbReference type="ARBA" id="ARBA00022679"/>
    </source>
</evidence>
<keyword evidence="2" id="KW-0548">Nucleotidyltransferase</keyword>
<dbReference type="InterPro" id="IPR036397">
    <property type="entry name" value="RNaseH_sf"/>
</dbReference>
<evidence type="ECO:0000256" key="3">
    <source>
        <dbReference type="ARBA" id="ARBA00022722"/>
    </source>
</evidence>
<evidence type="ECO:0000259" key="7">
    <source>
        <dbReference type="PROSITE" id="PS50994"/>
    </source>
</evidence>
<dbReference type="Pfam" id="PF08284">
    <property type="entry name" value="RVP_2"/>
    <property type="match status" value="1"/>
</dbReference>
<dbReference type="AlphaFoldDB" id="A0A9Q0KMI6"/>
<dbReference type="GO" id="GO:0004519">
    <property type="term" value="F:endonuclease activity"/>
    <property type="evidence" value="ECO:0007669"/>
    <property type="project" value="UniProtKB-KW"/>
</dbReference>
<dbReference type="InterPro" id="IPR043128">
    <property type="entry name" value="Rev_trsase/Diguanyl_cyclase"/>
</dbReference>
<dbReference type="PANTHER" id="PTHR37984:SF5">
    <property type="entry name" value="PROTEIN NYNRIN-LIKE"/>
    <property type="match status" value="1"/>
</dbReference>
<dbReference type="EMBL" id="JAMYWD010000004">
    <property type="protein sequence ID" value="KAJ4973220.1"/>
    <property type="molecule type" value="Genomic_DNA"/>
</dbReference>
<dbReference type="CDD" id="cd01647">
    <property type="entry name" value="RT_LTR"/>
    <property type="match status" value="1"/>
</dbReference>
<feature type="domain" description="Reverse transcriptase" evidence="6">
    <location>
        <begin position="172"/>
        <end position="351"/>
    </location>
</feature>
<dbReference type="PROSITE" id="PS50994">
    <property type="entry name" value="INTEGRASE"/>
    <property type="match status" value="1"/>
</dbReference>
<keyword evidence="4" id="KW-0378">Hydrolase</keyword>
<evidence type="ECO:0000313" key="9">
    <source>
        <dbReference type="Proteomes" id="UP001141806"/>
    </source>
</evidence>
<evidence type="ECO:0008006" key="10">
    <source>
        <dbReference type="Google" id="ProtNLM"/>
    </source>
</evidence>